<gene>
    <name evidence="1" type="ORF">MPLG2_1412</name>
</gene>
<reference evidence="1 2" key="1">
    <citation type="submission" date="2018-02" db="EMBL/GenBank/DDBJ databases">
        <authorList>
            <person name="Cohen D.B."/>
            <person name="Kent A.D."/>
        </authorList>
    </citation>
    <scope>NUCLEOTIDE SEQUENCE [LARGE SCALE GENOMIC DNA]</scope>
    <source>
        <strain evidence="1">1</strain>
    </source>
</reference>
<name>A0A2N9JG06_9ACTN</name>
<dbReference type="AlphaFoldDB" id="A0A2N9JG06"/>
<protein>
    <submittedName>
        <fullName evidence="1">Uncharacterized protein</fullName>
    </submittedName>
</protein>
<organism evidence="1 2">
    <name type="scientific">Micropruina glycogenica</name>
    <dbReference type="NCBI Taxonomy" id="75385"/>
    <lineage>
        <taxon>Bacteria</taxon>
        <taxon>Bacillati</taxon>
        <taxon>Actinomycetota</taxon>
        <taxon>Actinomycetes</taxon>
        <taxon>Propionibacteriales</taxon>
        <taxon>Nocardioidaceae</taxon>
        <taxon>Micropruina</taxon>
    </lineage>
</organism>
<evidence type="ECO:0000313" key="2">
    <source>
        <dbReference type="Proteomes" id="UP000238164"/>
    </source>
</evidence>
<accession>A0A2N9JG06</accession>
<proteinExistence type="predicted"/>
<dbReference type="EMBL" id="LT985188">
    <property type="protein sequence ID" value="SPD86448.1"/>
    <property type="molecule type" value="Genomic_DNA"/>
</dbReference>
<keyword evidence="2" id="KW-1185">Reference proteome</keyword>
<dbReference type="KEGG" id="mgg:MPLG2_1412"/>
<sequence length="50" mass="5554">MNLPIDSHGPLNVQSIAISYMLCRVKVSQAQLIRLRGKITDVSREVDALC</sequence>
<evidence type="ECO:0000313" key="1">
    <source>
        <dbReference type="EMBL" id="SPD86448.1"/>
    </source>
</evidence>
<dbReference type="Proteomes" id="UP000238164">
    <property type="component" value="Chromosome 1"/>
</dbReference>